<comment type="caution">
    <text evidence="1">The sequence shown here is derived from an EMBL/GenBank/DDBJ whole genome shotgun (WGS) entry which is preliminary data.</text>
</comment>
<dbReference type="EMBL" id="JAUSTP010000060">
    <property type="protein sequence ID" value="MDQ0191606.1"/>
    <property type="molecule type" value="Genomic_DNA"/>
</dbReference>
<name>A0ABT9XMR1_9BACL</name>
<accession>A0ABT9XMR1</accession>
<dbReference type="GO" id="GO:0005840">
    <property type="term" value="C:ribosome"/>
    <property type="evidence" value="ECO:0007669"/>
    <property type="project" value="UniProtKB-KW"/>
</dbReference>
<reference evidence="1 2" key="1">
    <citation type="submission" date="2023-07" db="EMBL/GenBank/DDBJ databases">
        <title>Genomic Encyclopedia of Type Strains, Phase IV (KMG-IV): sequencing the most valuable type-strain genomes for metagenomic binning, comparative biology and taxonomic classification.</title>
        <authorList>
            <person name="Goeker M."/>
        </authorList>
    </citation>
    <scope>NUCLEOTIDE SEQUENCE [LARGE SCALE GENOMIC DNA]</scope>
    <source>
        <strain evidence="1 2">DSM 4006</strain>
    </source>
</reference>
<organism evidence="1 2">
    <name type="scientific">Alicyclobacillus cycloheptanicus</name>
    <dbReference type="NCBI Taxonomy" id="1457"/>
    <lineage>
        <taxon>Bacteria</taxon>
        <taxon>Bacillati</taxon>
        <taxon>Bacillota</taxon>
        <taxon>Bacilli</taxon>
        <taxon>Bacillales</taxon>
        <taxon>Alicyclobacillaceae</taxon>
        <taxon>Alicyclobacillus</taxon>
    </lineage>
</organism>
<evidence type="ECO:0000313" key="2">
    <source>
        <dbReference type="Proteomes" id="UP001232973"/>
    </source>
</evidence>
<sequence>MRDYRGRPKESPEIWCMYCGKLVPADQSKKIMATTFHVDQAGIFPFGVCGMHAVEQPVSKETQQGYDL</sequence>
<dbReference type="RefSeq" id="WP_274456782.1">
    <property type="nucleotide sequence ID" value="NZ_CP067097.1"/>
</dbReference>
<dbReference type="Proteomes" id="UP001232973">
    <property type="component" value="Unassembled WGS sequence"/>
</dbReference>
<keyword evidence="2" id="KW-1185">Reference proteome</keyword>
<proteinExistence type="predicted"/>
<keyword evidence="1" id="KW-0689">Ribosomal protein</keyword>
<keyword evidence="1" id="KW-0687">Ribonucleoprotein</keyword>
<protein>
    <submittedName>
        <fullName evidence="1">Ribosomal protein S26</fullName>
    </submittedName>
</protein>
<evidence type="ECO:0000313" key="1">
    <source>
        <dbReference type="EMBL" id="MDQ0191606.1"/>
    </source>
</evidence>
<gene>
    <name evidence="1" type="ORF">J2S03_003477</name>
</gene>